<feature type="non-terminal residue" evidence="2">
    <location>
        <position position="42"/>
    </location>
</feature>
<evidence type="ECO:0000313" key="2">
    <source>
        <dbReference type="EMBL" id="CAA9236489.1"/>
    </source>
</evidence>
<accession>A0A6J4HYE1</accession>
<organism evidence="2">
    <name type="scientific">uncultured Acidimicrobiales bacterium</name>
    <dbReference type="NCBI Taxonomy" id="310071"/>
    <lineage>
        <taxon>Bacteria</taxon>
        <taxon>Bacillati</taxon>
        <taxon>Actinomycetota</taxon>
        <taxon>Acidimicrobiia</taxon>
        <taxon>Acidimicrobiales</taxon>
        <taxon>environmental samples</taxon>
    </lineage>
</organism>
<name>A0A6J4HYE1_9ACTN</name>
<feature type="region of interest" description="Disordered" evidence="1">
    <location>
        <begin position="20"/>
        <end position="42"/>
    </location>
</feature>
<protein>
    <submittedName>
        <fullName evidence="2">Uncharacterized protein</fullName>
    </submittedName>
</protein>
<proteinExistence type="predicted"/>
<feature type="compositionally biased region" description="Polar residues" evidence="1">
    <location>
        <begin position="20"/>
        <end position="32"/>
    </location>
</feature>
<dbReference type="AlphaFoldDB" id="A0A6J4HYE1"/>
<reference evidence="2" key="1">
    <citation type="submission" date="2020-02" db="EMBL/GenBank/DDBJ databases">
        <authorList>
            <person name="Meier V. D."/>
        </authorList>
    </citation>
    <scope>NUCLEOTIDE SEQUENCE</scope>
    <source>
        <strain evidence="2">AVDCRST_MAG20</strain>
    </source>
</reference>
<gene>
    <name evidence="2" type="ORF">AVDCRST_MAG20-1504</name>
</gene>
<dbReference type="EMBL" id="CADCSY010000066">
    <property type="protein sequence ID" value="CAA9236489.1"/>
    <property type="molecule type" value="Genomic_DNA"/>
</dbReference>
<feature type="non-terminal residue" evidence="2">
    <location>
        <position position="1"/>
    </location>
</feature>
<evidence type="ECO:0000256" key="1">
    <source>
        <dbReference type="SAM" id="MobiDB-lite"/>
    </source>
</evidence>
<sequence>WSDRSSPPPVAPIWSRNVATLDSMSTARSSSVGRPVPTGRPH</sequence>